<evidence type="ECO:0000313" key="3">
    <source>
        <dbReference type="EMBL" id="MCE3530954.1"/>
    </source>
</evidence>
<comment type="caution">
    <text evidence="3">The sequence shown here is derived from an EMBL/GenBank/DDBJ whole genome shotgun (WGS) entry which is preliminary data.</text>
</comment>
<feature type="compositionally biased region" description="Polar residues" evidence="1">
    <location>
        <begin position="390"/>
        <end position="400"/>
    </location>
</feature>
<dbReference type="SUPFAM" id="SSF52949">
    <property type="entry name" value="Macro domain-like"/>
    <property type="match status" value="1"/>
</dbReference>
<evidence type="ECO:0000259" key="2">
    <source>
        <dbReference type="Pfam" id="PF14860"/>
    </source>
</evidence>
<dbReference type="Gene3D" id="3.40.220.10">
    <property type="entry name" value="Leucine Aminopeptidase, subunit E, domain 1"/>
    <property type="match status" value="1"/>
</dbReference>
<reference evidence="3 4" key="1">
    <citation type="journal article" date="2024" name="Pathogens">
        <title>Characterization of a Novel Species of Legionella Isolated from a Healthcare Facility: Legionella resiliens sp. nov.</title>
        <authorList>
            <person name="Cristino S."/>
            <person name="Pascale M.R."/>
            <person name="Marino F."/>
            <person name="Derelitto C."/>
            <person name="Salaris S."/>
            <person name="Orsini M."/>
            <person name="Squarzoni S."/>
            <person name="Grottola A."/>
            <person name="Girolamini L."/>
        </authorList>
    </citation>
    <scope>NUCLEOTIDE SEQUENCE [LARGE SCALE GENOMIC DNA]</scope>
    <source>
        <strain evidence="3 4">8cVS16</strain>
    </source>
</reference>
<sequence>MLSQQVAAELLRKYGKDLENLQKITRGTSLGLRSDSQFIPELLKALDCIANGKAFEPTSYMTGISSMGKANSDPQKAVPALVDFFDDRFINTYFGDTNKANIENDFPGVNLDKLKTNIVNFRQEIREYIAAAKAEKSDTVQKSKVIASELGASHVEFRVKNFNPHDPSHNARQPLETIQFEFRTLQERDAFYERIKNVSPSAVTRDLTATKRDIQGNAIPIVLVKPEAIKSIDAALFPREPPKLSRAEFIETTRSLISAGIFSGRSSRLEESLKTICEALETGQLIDGRQINAQVSGGWMASGQQKTASGMIYAEEAWAFLFQEMGALGNSVYKEGIRGRLEEHFSKQKYPVEVRRLWFDVFADQEGYKKSSTYANLEDFISDRPGHQATVGQPSINVPQSPMDPPSVPQPSTVVHPSPSIPQPLGTMAPQSTSSPLTEVLKSVESQTGKFSKYQTTAGSGENIPFTSKPAQQFLHGLGVKNEIAPLSKKADGKPLPEQGNQDVTVKSFDPESQASLVISGARIDRLRKSAKTYVNTDIFPKGHFKEIVTPGTLKEQTKEESPKTGVHLQNMAVGVCHVQEIDLLATPILTSDGKAILGPRTGTINVDDPALLLLSTPALNLAYGSGNSLTKEEQEKYIESMYRTLFHAAVSEGRQYIALPAAGLGVFGGDPETYFKSLMKIAKEFPQLNIIYNPGDPKNAPLFDTVLNKYKPTNIVRTDRDVLIVAHELTQQDKPCAFHNPSDADVVLGIYDVGEYWKNGKGSRYVGEEHIGAMSTAPLNSRHLNPKAYENVVEHSFLQKPIHTLVEEKKHNAFIQHFIQHHAPGVEREPLIEKGGVKIEFKNQRYLDNFKALYSEYMNGAMERNGKAGKAYLTLPIAQVEAMENGVLKGRYQHYATSNNENREVVSVATCDNLDQSFKSRYKQRQGDFLKSTILKDFYEDLENAETAKDVNDVVNRYKADGRYDILAKAQNTTMQVLGMTTSSVTAFETLRTERLADIDKAQRAQVA</sequence>
<dbReference type="Proteomes" id="UP001320170">
    <property type="component" value="Unassembled WGS sequence"/>
</dbReference>
<feature type="domain" description="DrrA phosphatidylinositol 4-phosphate binding" evidence="2">
    <location>
        <begin position="915"/>
        <end position="1002"/>
    </location>
</feature>
<evidence type="ECO:0000256" key="1">
    <source>
        <dbReference type="SAM" id="MobiDB-lite"/>
    </source>
</evidence>
<protein>
    <recommendedName>
        <fullName evidence="2">DrrA phosphatidylinositol 4-phosphate binding domain-containing protein</fullName>
    </recommendedName>
</protein>
<dbReference type="Gene3D" id="1.20.1280.280">
    <property type="match status" value="1"/>
</dbReference>
<dbReference type="Pfam" id="PF14860">
    <property type="entry name" value="DrrA_P4M"/>
    <property type="match status" value="1"/>
</dbReference>
<proteinExistence type="predicted"/>
<dbReference type="InterPro" id="IPR043472">
    <property type="entry name" value="Macro_dom-like"/>
</dbReference>
<organism evidence="3 4">
    <name type="scientific">Legionella resiliens</name>
    <dbReference type="NCBI Taxonomy" id="2905958"/>
    <lineage>
        <taxon>Bacteria</taxon>
        <taxon>Pseudomonadati</taxon>
        <taxon>Pseudomonadota</taxon>
        <taxon>Gammaproteobacteria</taxon>
        <taxon>Legionellales</taxon>
        <taxon>Legionellaceae</taxon>
        <taxon>Legionella</taxon>
    </lineage>
</organism>
<gene>
    <name evidence="3" type="ORF">LXO92_01010</name>
</gene>
<feature type="region of interest" description="Disordered" evidence="1">
    <location>
        <begin position="387"/>
        <end position="416"/>
    </location>
</feature>
<keyword evidence="4" id="KW-1185">Reference proteome</keyword>
<dbReference type="InterPro" id="IPR028057">
    <property type="entry name" value="DrrA_P4M"/>
</dbReference>
<dbReference type="RefSeq" id="WP_232890180.1">
    <property type="nucleotide sequence ID" value="NZ_JAJSPM010000001.1"/>
</dbReference>
<dbReference type="EMBL" id="JAJTND010000001">
    <property type="protein sequence ID" value="MCE3530954.1"/>
    <property type="molecule type" value="Genomic_DNA"/>
</dbReference>
<evidence type="ECO:0000313" key="4">
    <source>
        <dbReference type="Proteomes" id="UP001320170"/>
    </source>
</evidence>
<name>A0ABS8X1Z1_9GAMM</name>
<dbReference type="InterPro" id="IPR038346">
    <property type="entry name" value="DrrA_PI4P-bd_sf"/>
</dbReference>
<accession>A0ABS8X1Z1</accession>